<dbReference type="GO" id="GO:0005737">
    <property type="term" value="C:cytoplasm"/>
    <property type="evidence" value="ECO:0007669"/>
    <property type="project" value="TreeGrafter"/>
</dbReference>
<dbReference type="PANTHER" id="PTHR12400">
    <property type="entry name" value="INOSITOL POLYPHOSPHATE KINASE"/>
    <property type="match status" value="1"/>
</dbReference>
<dbReference type="PANTHER" id="PTHR12400:SF21">
    <property type="entry name" value="KINASE"/>
    <property type="match status" value="1"/>
</dbReference>
<dbReference type="Proteomes" id="UP000195570">
    <property type="component" value="Unassembled WGS sequence"/>
</dbReference>
<evidence type="ECO:0000256" key="2">
    <source>
        <dbReference type="ARBA" id="ARBA00022679"/>
    </source>
</evidence>
<dbReference type="EMBL" id="CZPT02000058">
    <property type="protein sequence ID" value="SCU64423.1"/>
    <property type="molecule type" value="Genomic_DNA"/>
</dbReference>
<dbReference type="VEuPathDB" id="TriTrypDB:TEOVI_000865300"/>
<dbReference type="GO" id="GO:0000828">
    <property type="term" value="F:inositol hexakisphosphate kinase activity"/>
    <property type="evidence" value="ECO:0007669"/>
    <property type="project" value="TreeGrafter"/>
</dbReference>
<organism evidence="5 6">
    <name type="scientific">Trypanosoma equiperdum</name>
    <dbReference type="NCBI Taxonomy" id="5694"/>
    <lineage>
        <taxon>Eukaryota</taxon>
        <taxon>Discoba</taxon>
        <taxon>Euglenozoa</taxon>
        <taxon>Kinetoplastea</taxon>
        <taxon>Metakinetoplastina</taxon>
        <taxon>Trypanosomatida</taxon>
        <taxon>Trypanosomatidae</taxon>
        <taxon>Trypanosoma</taxon>
    </lineage>
</organism>
<reference evidence="5" key="1">
    <citation type="submission" date="2016-09" db="EMBL/GenBank/DDBJ databases">
        <authorList>
            <person name="Hebert L."/>
            <person name="Moumen B."/>
        </authorList>
    </citation>
    <scope>NUCLEOTIDE SEQUENCE [LARGE SCALE GENOMIC DNA]</scope>
    <source>
        <strain evidence="5">OVI</strain>
    </source>
</reference>
<evidence type="ECO:0000256" key="4">
    <source>
        <dbReference type="RuleBase" id="RU363090"/>
    </source>
</evidence>
<dbReference type="GO" id="GO:0032958">
    <property type="term" value="P:inositol phosphate biosynthetic process"/>
    <property type="evidence" value="ECO:0007669"/>
    <property type="project" value="InterPro"/>
</dbReference>
<keyword evidence="3 4" id="KW-0418">Kinase</keyword>
<accession>A0A1G4HYP4</accession>
<evidence type="ECO:0000256" key="1">
    <source>
        <dbReference type="ARBA" id="ARBA00007374"/>
    </source>
</evidence>
<dbReference type="SUPFAM" id="SSF56104">
    <property type="entry name" value="SAICAR synthase-like"/>
    <property type="match status" value="1"/>
</dbReference>
<dbReference type="EC" id="2.7.-.-" evidence="4"/>
<protein>
    <recommendedName>
        <fullName evidence="4">Kinase</fullName>
        <ecNumber evidence="4">2.7.-.-</ecNumber>
    </recommendedName>
</protein>
<evidence type="ECO:0000313" key="6">
    <source>
        <dbReference type="Proteomes" id="UP000195570"/>
    </source>
</evidence>
<dbReference type="InterPro" id="IPR005522">
    <property type="entry name" value="IPK"/>
</dbReference>
<dbReference type="Gene3D" id="3.30.470.160">
    <property type="entry name" value="Inositol polyphosphate kinase"/>
    <property type="match status" value="1"/>
</dbReference>
<keyword evidence="2 4" id="KW-0808">Transferase</keyword>
<dbReference type="GeneID" id="92382587"/>
<proteinExistence type="inferred from homology"/>
<gene>
    <name evidence="5" type="ORF">TEOVI_000865300</name>
</gene>
<dbReference type="RefSeq" id="XP_067076192.1">
    <property type="nucleotide sequence ID" value="XM_067220091.1"/>
</dbReference>
<comment type="similarity">
    <text evidence="1 4">Belongs to the inositol phosphokinase (IPK) family.</text>
</comment>
<dbReference type="InterPro" id="IPR038286">
    <property type="entry name" value="IPK_sf"/>
</dbReference>
<dbReference type="AlphaFoldDB" id="A0A1G4HYP4"/>
<name>A0A1G4HYP4_TRYEQ</name>
<comment type="caution">
    <text evidence="5">The sequence shown here is derived from an EMBL/GenBank/DDBJ whole genome shotgun (WGS) entry which is preliminary data.</text>
</comment>
<keyword evidence="6" id="KW-1185">Reference proteome</keyword>
<dbReference type="Pfam" id="PF03770">
    <property type="entry name" value="IPK"/>
    <property type="match status" value="1"/>
</dbReference>
<sequence length="342" mass="38833">MLNICQNLSSVAKPDLIVVSGHKCNIQRGPQTSIGTPTITKRVTAWEALIYLEMLLAEDEAFAILATFVPPLVALLPPENFASDNWVYVHDPASRPLLKSIFAQLKQMSADTHGYNEVMDTTRWEIILVDVTATFHKPCVLDIKLGYVRHSPHTLPDKVERIRKRQLRRSQPIRFCGAHHQFCRQNNDIGECFELEEFTKDMGYALETEESHRRALRSFFTTASLMTTSNTNETTIIDDRHAMARSRCCRQRVQKLVDFLKGHLGQMLLERIAFVSASLLIVYDATGCCGRNVTVSEGINSMNDMVNVYLIDFSRSGDRRLHFPEEVVGFVQGLEKIIFLLS</sequence>
<evidence type="ECO:0000256" key="3">
    <source>
        <dbReference type="ARBA" id="ARBA00022777"/>
    </source>
</evidence>
<evidence type="ECO:0000313" key="5">
    <source>
        <dbReference type="EMBL" id="SCU64423.1"/>
    </source>
</evidence>
<dbReference type="GO" id="GO:0005634">
    <property type="term" value="C:nucleus"/>
    <property type="evidence" value="ECO:0007669"/>
    <property type="project" value="TreeGrafter"/>
</dbReference>
<dbReference type="GO" id="GO:0046854">
    <property type="term" value="P:phosphatidylinositol phosphate biosynthetic process"/>
    <property type="evidence" value="ECO:0007669"/>
    <property type="project" value="TreeGrafter"/>
</dbReference>